<protein>
    <submittedName>
        <fullName evidence="2">Transposase</fullName>
    </submittedName>
</protein>
<dbReference type="WBParaSite" id="RSKR_0000754950.1">
    <property type="protein sequence ID" value="RSKR_0000754950.1"/>
    <property type="gene ID" value="RSKR_0000754950"/>
</dbReference>
<sequence>MNESIDHAISAIHAEQASSLTSKYLDALVCSPCAKELYLETSKVACKRSQLSTDCNLKSLYCKKLKYYHWQRYGIVNRSINKKEKVPKDVRMTVKVYRRDNKKKPSLVSNPQII</sequence>
<evidence type="ECO:0000313" key="2">
    <source>
        <dbReference type="WBParaSite" id="RSKR_0000754950.1"/>
    </source>
</evidence>
<proteinExistence type="predicted"/>
<dbReference type="Proteomes" id="UP000095286">
    <property type="component" value="Unplaced"/>
</dbReference>
<organism evidence="1 2">
    <name type="scientific">Rhabditophanes sp. KR3021</name>
    <dbReference type="NCBI Taxonomy" id="114890"/>
    <lineage>
        <taxon>Eukaryota</taxon>
        <taxon>Metazoa</taxon>
        <taxon>Ecdysozoa</taxon>
        <taxon>Nematoda</taxon>
        <taxon>Chromadorea</taxon>
        <taxon>Rhabditida</taxon>
        <taxon>Tylenchina</taxon>
        <taxon>Panagrolaimomorpha</taxon>
        <taxon>Strongyloidoidea</taxon>
        <taxon>Alloionematidae</taxon>
        <taxon>Rhabditophanes</taxon>
    </lineage>
</organism>
<name>A0AC35U4R0_9BILA</name>
<evidence type="ECO:0000313" key="1">
    <source>
        <dbReference type="Proteomes" id="UP000095286"/>
    </source>
</evidence>
<accession>A0AC35U4R0</accession>
<reference evidence="2" key="1">
    <citation type="submission" date="2016-11" db="UniProtKB">
        <authorList>
            <consortium name="WormBaseParasite"/>
        </authorList>
    </citation>
    <scope>IDENTIFICATION</scope>
    <source>
        <strain evidence="2">KR3021</strain>
    </source>
</reference>